<dbReference type="InterPro" id="IPR043502">
    <property type="entry name" value="DNA/RNA_pol_sf"/>
</dbReference>
<dbReference type="SUPFAM" id="SSF56672">
    <property type="entry name" value="DNA/RNA polymerases"/>
    <property type="match status" value="1"/>
</dbReference>
<gene>
    <name evidence="1" type="ORF">LIER_36151</name>
</gene>
<dbReference type="AlphaFoldDB" id="A0AAV3P3K2"/>
<sequence length="76" mass="8650">MISERGIDPNPDKIKSLLDMKPPNSYKDIQRLTRCLAALSRFTSESGERNFPFFKNLRKAYPTNIGTMSAIKLSKT</sequence>
<reference evidence="1 2" key="1">
    <citation type="submission" date="2024-01" db="EMBL/GenBank/DDBJ databases">
        <title>The complete chloroplast genome sequence of Lithospermum erythrorhizon: insights into the phylogenetic relationship among Boraginaceae species and the maternal lineages of purple gromwells.</title>
        <authorList>
            <person name="Okada T."/>
            <person name="Watanabe K."/>
        </authorList>
    </citation>
    <scope>NUCLEOTIDE SEQUENCE [LARGE SCALE GENOMIC DNA]</scope>
</reference>
<evidence type="ECO:0000313" key="1">
    <source>
        <dbReference type="EMBL" id="GAA0145616.1"/>
    </source>
</evidence>
<comment type="caution">
    <text evidence="1">The sequence shown here is derived from an EMBL/GenBank/DDBJ whole genome shotgun (WGS) entry which is preliminary data.</text>
</comment>
<proteinExistence type="predicted"/>
<evidence type="ECO:0000313" key="2">
    <source>
        <dbReference type="Proteomes" id="UP001454036"/>
    </source>
</evidence>
<name>A0AAV3P3K2_LITER</name>
<accession>A0AAV3P3K2</accession>
<dbReference type="Proteomes" id="UP001454036">
    <property type="component" value="Unassembled WGS sequence"/>
</dbReference>
<keyword evidence="2" id="KW-1185">Reference proteome</keyword>
<protein>
    <submittedName>
        <fullName evidence="1">Uncharacterized protein</fullName>
    </submittedName>
</protein>
<organism evidence="1 2">
    <name type="scientific">Lithospermum erythrorhizon</name>
    <name type="common">Purple gromwell</name>
    <name type="synonym">Lithospermum officinale var. erythrorhizon</name>
    <dbReference type="NCBI Taxonomy" id="34254"/>
    <lineage>
        <taxon>Eukaryota</taxon>
        <taxon>Viridiplantae</taxon>
        <taxon>Streptophyta</taxon>
        <taxon>Embryophyta</taxon>
        <taxon>Tracheophyta</taxon>
        <taxon>Spermatophyta</taxon>
        <taxon>Magnoliopsida</taxon>
        <taxon>eudicotyledons</taxon>
        <taxon>Gunneridae</taxon>
        <taxon>Pentapetalae</taxon>
        <taxon>asterids</taxon>
        <taxon>lamiids</taxon>
        <taxon>Boraginales</taxon>
        <taxon>Boraginaceae</taxon>
        <taxon>Boraginoideae</taxon>
        <taxon>Lithospermeae</taxon>
        <taxon>Lithospermum</taxon>
    </lineage>
</organism>
<dbReference type="EMBL" id="BAABME010016360">
    <property type="protein sequence ID" value="GAA0145616.1"/>
    <property type="molecule type" value="Genomic_DNA"/>
</dbReference>